<dbReference type="Proteomes" id="UP000031523">
    <property type="component" value="Chromosome"/>
</dbReference>
<reference evidence="4 5" key="1">
    <citation type="submission" date="2015-01" db="EMBL/GenBank/DDBJ databases">
        <title>Enhanced salinomycin production by adjusting the supply of polyketide extender units in Streptomyce albus DSM 41398.</title>
        <authorList>
            <person name="Lu C."/>
        </authorList>
    </citation>
    <scope>NUCLEOTIDE SEQUENCE [LARGE SCALE GENOMIC DNA]</scope>
    <source>
        <strain evidence="5">ATCC 21838 / DSM 41398 / FERM P-419 / JCM 4703 / NBRC 107858</strain>
    </source>
</reference>
<proteinExistence type="predicted"/>
<evidence type="ECO:0000259" key="3">
    <source>
        <dbReference type="PROSITE" id="PS51462"/>
    </source>
</evidence>
<dbReference type="EMBL" id="CP010519">
    <property type="protein sequence ID" value="AJE87507.1"/>
    <property type="molecule type" value="Genomic_DNA"/>
</dbReference>
<sequence>MQQLLDRTYEAAPATARTRFERKTTNVNSADDTTGSAPQAQALRVAIAIVVRDQDVLLVCRRDDTMSGITWQFPAGVIKPGVKPETATVRETLDETGVHCAIREALGARLHPTTGVRCLYFLCEYLAGDATNSDSVENIDVAWVSKTAVTRFIPAESIYPPILDALKENE</sequence>
<gene>
    <name evidence="4" type="ORF">SLNWT_7131</name>
</gene>
<dbReference type="PANTHER" id="PTHR43046">
    <property type="entry name" value="GDP-MANNOSE MANNOSYL HYDROLASE"/>
    <property type="match status" value="1"/>
</dbReference>
<dbReference type="Pfam" id="PF00293">
    <property type="entry name" value="NUDIX"/>
    <property type="match status" value="1"/>
</dbReference>
<dbReference type="PROSITE" id="PS51462">
    <property type="entry name" value="NUDIX"/>
    <property type="match status" value="1"/>
</dbReference>
<name>A0A0B5FAL3_STRA4</name>
<comment type="cofactor">
    <cofactor evidence="1">
        <name>Mg(2+)</name>
        <dbReference type="ChEBI" id="CHEBI:18420"/>
    </cofactor>
</comment>
<keyword evidence="2" id="KW-0378">Hydrolase</keyword>
<dbReference type="CDD" id="cd02883">
    <property type="entry name" value="NUDIX_Hydrolase"/>
    <property type="match status" value="1"/>
</dbReference>
<feature type="domain" description="Nudix hydrolase" evidence="3">
    <location>
        <begin position="42"/>
        <end position="166"/>
    </location>
</feature>
<dbReference type="GO" id="GO:0016787">
    <property type="term" value="F:hydrolase activity"/>
    <property type="evidence" value="ECO:0007669"/>
    <property type="project" value="UniProtKB-KW"/>
</dbReference>
<dbReference type="KEGG" id="sals:SLNWT_7131"/>
<evidence type="ECO:0000313" key="4">
    <source>
        <dbReference type="EMBL" id="AJE87507.1"/>
    </source>
</evidence>
<keyword evidence="5" id="KW-1185">Reference proteome</keyword>
<dbReference type="InterPro" id="IPR015797">
    <property type="entry name" value="NUDIX_hydrolase-like_dom_sf"/>
</dbReference>
<dbReference type="InterPro" id="IPR000086">
    <property type="entry name" value="NUDIX_hydrolase_dom"/>
</dbReference>
<evidence type="ECO:0000313" key="5">
    <source>
        <dbReference type="Proteomes" id="UP000031523"/>
    </source>
</evidence>
<dbReference type="AlphaFoldDB" id="A0A0B5FAL3"/>
<evidence type="ECO:0000256" key="2">
    <source>
        <dbReference type="ARBA" id="ARBA00022801"/>
    </source>
</evidence>
<dbReference type="PANTHER" id="PTHR43046:SF2">
    <property type="entry name" value="8-OXO-DGTP DIPHOSPHATASE-RELATED"/>
    <property type="match status" value="1"/>
</dbReference>
<accession>A0A0B5FAL3</accession>
<evidence type="ECO:0000256" key="1">
    <source>
        <dbReference type="ARBA" id="ARBA00001946"/>
    </source>
</evidence>
<protein>
    <recommendedName>
        <fullName evidence="3">Nudix hydrolase domain-containing protein</fullName>
    </recommendedName>
</protein>
<dbReference type="Gene3D" id="3.90.79.10">
    <property type="entry name" value="Nucleoside Triphosphate Pyrophosphohydrolase"/>
    <property type="match status" value="1"/>
</dbReference>
<organism evidence="4 5">
    <name type="scientific">Streptomyces albus (strain ATCC 21838 / DSM 41398 / FERM P-419 / JCM 4703 / NBRC 107858)</name>
    <dbReference type="NCBI Taxonomy" id="1081613"/>
    <lineage>
        <taxon>Bacteria</taxon>
        <taxon>Bacillati</taxon>
        <taxon>Actinomycetota</taxon>
        <taxon>Actinomycetes</taxon>
        <taxon>Kitasatosporales</taxon>
        <taxon>Streptomycetaceae</taxon>
        <taxon>Streptomyces</taxon>
    </lineage>
</organism>
<dbReference type="SUPFAM" id="SSF55811">
    <property type="entry name" value="Nudix"/>
    <property type="match status" value="1"/>
</dbReference>